<comment type="catalytic activity">
    <reaction evidence="18">
        <text>3-O-(beta-D-GlcA-(1-&gt;3)-beta-D-Gal-(1-&gt;3)-beta-D-Gal-(1-&gt;4)-beta-D-Xyl)-L-seryl-[protein] + UDP-N-acetyl-alpha-D-glucosamine = 3-O-(alpha-D-GlcNAc-(1-&gt;4)-beta-D-GlcA-(1-&gt;3)-beta-D-Gal-(1-&gt;3)-beta-D-Gal-(1-&gt;4)-beta-D-Xyl)-L-seryl-[protein] + UDP + H(+)</text>
        <dbReference type="Rhea" id="RHEA:16221"/>
        <dbReference type="Rhea" id="RHEA-COMP:12573"/>
        <dbReference type="Rhea" id="RHEA-COMP:12574"/>
        <dbReference type="ChEBI" id="CHEBI:15378"/>
        <dbReference type="ChEBI" id="CHEBI:57705"/>
        <dbReference type="ChEBI" id="CHEBI:58223"/>
        <dbReference type="ChEBI" id="CHEBI:132093"/>
        <dbReference type="ChEBI" id="CHEBI:132104"/>
        <dbReference type="EC" id="2.4.1.223"/>
    </reaction>
</comment>
<evidence type="ECO:0000256" key="15">
    <source>
        <dbReference type="ARBA" id="ARBA00023157"/>
    </source>
</evidence>
<evidence type="ECO:0000256" key="11">
    <source>
        <dbReference type="ARBA" id="ARBA00022968"/>
    </source>
</evidence>
<dbReference type="GO" id="GO:0001888">
    <property type="term" value="F:glucuronyl-galactosyl-proteoglycan 4-alpha-N-acetylglucosaminyltransferase activity"/>
    <property type="evidence" value="ECO:0007669"/>
    <property type="project" value="UniProtKB-EC"/>
</dbReference>
<evidence type="ECO:0000256" key="1">
    <source>
        <dbReference type="ARBA" id="ARBA00001936"/>
    </source>
</evidence>
<evidence type="ECO:0000256" key="5">
    <source>
        <dbReference type="ARBA" id="ARBA00010271"/>
    </source>
</evidence>
<dbReference type="GO" id="GO:0005794">
    <property type="term" value="C:Golgi apparatus"/>
    <property type="evidence" value="ECO:0007669"/>
    <property type="project" value="UniProtKB-SubCell"/>
</dbReference>
<reference evidence="24 25" key="1">
    <citation type="submission" date="2023-03" db="EMBL/GenBank/DDBJ databases">
        <title>Genome insight into feeding habits of ladybird beetles.</title>
        <authorList>
            <person name="Li H.-S."/>
            <person name="Huang Y.-H."/>
            <person name="Pang H."/>
        </authorList>
    </citation>
    <scope>NUCLEOTIDE SEQUENCE [LARGE SCALE GENOMIC DNA]</scope>
    <source>
        <strain evidence="24">SYSU_2023b</strain>
        <tissue evidence="24">Whole body</tissue>
    </source>
</reference>
<comment type="cofactor">
    <cofactor evidence="1">
        <name>Mn(2+)</name>
        <dbReference type="ChEBI" id="CHEBI:29035"/>
    </cofactor>
</comment>
<keyword evidence="17" id="KW-0464">Manganese</keyword>
<comment type="pathway">
    <text evidence="4">Glycan metabolism; heparan sulfate biosynthesis.</text>
</comment>
<name>A0AAW1V684_9CUCU</name>
<dbReference type="EC" id="2.4.1.223" evidence="19"/>
<evidence type="ECO:0000256" key="17">
    <source>
        <dbReference type="ARBA" id="ARBA00023211"/>
    </source>
</evidence>
<comment type="similarity">
    <text evidence="5">Belongs to the glycosyltransferase 47 family.</text>
</comment>
<protein>
    <recommendedName>
        <fullName evidence="19">glucuronosyl-galactosyl-proteoglycan 4-alpha-N-acetylglucosaminyltransferase</fullName>
        <ecNumber evidence="19">2.4.1.223</ecNumber>
    </recommendedName>
</protein>
<evidence type="ECO:0000256" key="18">
    <source>
        <dbReference type="ARBA" id="ARBA00050948"/>
    </source>
</evidence>
<dbReference type="PANTHER" id="PTHR48261:SF4">
    <property type="entry name" value="EXOSTOSIN LIKE GLYCOSYLTRANSFERASE 3"/>
    <property type="match status" value="1"/>
</dbReference>
<accession>A0AAW1V684</accession>
<keyword evidence="16" id="KW-0325">Glycoprotein</keyword>
<proteinExistence type="inferred from homology"/>
<evidence type="ECO:0000256" key="13">
    <source>
        <dbReference type="ARBA" id="ARBA00023034"/>
    </source>
</evidence>
<dbReference type="Proteomes" id="UP001431783">
    <property type="component" value="Unassembled WGS sequence"/>
</dbReference>
<dbReference type="SUPFAM" id="SSF53448">
    <property type="entry name" value="Nucleotide-diphospho-sugar transferases"/>
    <property type="match status" value="1"/>
</dbReference>
<evidence type="ECO:0000256" key="10">
    <source>
        <dbReference type="ARBA" id="ARBA00022824"/>
    </source>
</evidence>
<evidence type="ECO:0000313" key="24">
    <source>
        <dbReference type="EMBL" id="KAK9888898.1"/>
    </source>
</evidence>
<evidence type="ECO:0000313" key="25">
    <source>
        <dbReference type="Proteomes" id="UP001431783"/>
    </source>
</evidence>
<keyword evidence="14 21" id="KW-0472">Membrane</keyword>
<evidence type="ECO:0000256" key="14">
    <source>
        <dbReference type="ARBA" id="ARBA00023136"/>
    </source>
</evidence>
<evidence type="ECO:0000256" key="3">
    <source>
        <dbReference type="ARBA" id="ARBA00004648"/>
    </source>
</evidence>
<keyword evidence="12 21" id="KW-1133">Transmembrane helix</keyword>
<feature type="domain" description="Glycosyl transferase 64" evidence="23">
    <location>
        <begin position="628"/>
        <end position="870"/>
    </location>
</feature>
<evidence type="ECO:0000256" key="16">
    <source>
        <dbReference type="ARBA" id="ARBA00023180"/>
    </source>
</evidence>
<evidence type="ECO:0000256" key="12">
    <source>
        <dbReference type="ARBA" id="ARBA00022989"/>
    </source>
</evidence>
<dbReference type="GO" id="GO:0005789">
    <property type="term" value="C:endoplasmic reticulum membrane"/>
    <property type="evidence" value="ECO:0007669"/>
    <property type="project" value="UniProtKB-SubCell"/>
</dbReference>
<organism evidence="24 25">
    <name type="scientific">Henosepilachna vigintioctopunctata</name>
    <dbReference type="NCBI Taxonomy" id="420089"/>
    <lineage>
        <taxon>Eukaryota</taxon>
        <taxon>Metazoa</taxon>
        <taxon>Ecdysozoa</taxon>
        <taxon>Arthropoda</taxon>
        <taxon>Hexapoda</taxon>
        <taxon>Insecta</taxon>
        <taxon>Pterygota</taxon>
        <taxon>Neoptera</taxon>
        <taxon>Endopterygota</taxon>
        <taxon>Coleoptera</taxon>
        <taxon>Polyphaga</taxon>
        <taxon>Cucujiformia</taxon>
        <taxon>Coccinelloidea</taxon>
        <taxon>Coccinellidae</taxon>
        <taxon>Epilachninae</taxon>
        <taxon>Epilachnini</taxon>
        <taxon>Henosepilachna</taxon>
    </lineage>
</organism>
<evidence type="ECO:0000256" key="9">
    <source>
        <dbReference type="ARBA" id="ARBA00022723"/>
    </source>
</evidence>
<evidence type="ECO:0000256" key="19">
    <source>
        <dbReference type="ARBA" id="ARBA00066812"/>
    </source>
</evidence>
<evidence type="ECO:0000256" key="8">
    <source>
        <dbReference type="ARBA" id="ARBA00022692"/>
    </source>
</evidence>
<dbReference type="PANTHER" id="PTHR48261">
    <property type="entry name" value="ACETYLGLUCOSAMINYLTRANSFERASE"/>
    <property type="match status" value="1"/>
</dbReference>
<dbReference type="EMBL" id="JARQZJ010000121">
    <property type="protein sequence ID" value="KAK9888898.1"/>
    <property type="molecule type" value="Genomic_DNA"/>
</dbReference>
<keyword evidence="8 21" id="KW-0812">Transmembrane</keyword>
<dbReference type="InterPro" id="IPR004263">
    <property type="entry name" value="Exostosin"/>
</dbReference>
<evidence type="ECO:0000256" key="2">
    <source>
        <dbReference type="ARBA" id="ARBA00004555"/>
    </source>
</evidence>
<evidence type="ECO:0000259" key="23">
    <source>
        <dbReference type="Pfam" id="PF09258"/>
    </source>
</evidence>
<gene>
    <name evidence="24" type="ORF">WA026_001119</name>
</gene>
<comment type="caution">
    <text evidence="24">The sequence shown here is derived from an EMBL/GenBank/DDBJ whole genome shotgun (WGS) entry which is preliminary data.</text>
</comment>
<keyword evidence="13" id="KW-0333">Golgi apparatus</keyword>
<keyword evidence="9" id="KW-0479">Metal-binding</keyword>
<dbReference type="InterPro" id="IPR029044">
    <property type="entry name" value="Nucleotide-diphossugar_trans"/>
</dbReference>
<keyword evidence="11" id="KW-0735">Signal-anchor</keyword>
<feature type="transmembrane region" description="Helical" evidence="21">
    <location>
        <begin position="26"/>
        <end position="45"/>
    </location>
</feature>
<sequence length="885" mass="101888">MFRYTQYNDKRGDIWQWPTHMRLSRIVLMVLVILILTPLFTHFYLSNIERNVGSVTHDAHSHEDLPDKLNEINDSDLKIGVAELLRIKGSVLSELRDMESKRQKLLAEIQSYMRSIEELKEELTHQQTNLNKLKISVEQAQVAQKEALEQNTPDLAFPKRFVVNELLEEVSFPSRVASKKCRMFSCFDHSRCSLTSGFPVYLYEPDKFMILHKGWDVDGFLKTTLKQALGYNPHLTNDPKEACIYLVLVGEALKSIENFDTNVTNKISSIDSSALRKLKYWGGDGRNHVLLNLSRRDLTVVSGDIFSSVDTGRAIIVQSTFTHENYRPNFDLIITPVLGPPGGDVWQECSSMLPARRRYLLTFQGEIKSRTEEKFKLSELENFVLQHLRGLLKTKTSDKFLFEFECSLANDDNSKIGPEDWALCGTDSSRKAILKESTFALIFAPNSAFISTSLLQGRLYEALRSGAIPVILGGDQIRLAYDEVIQWRRVAIFLPMARITELHFLLRTIPDEDVLLMRRQCRLVWEKYLASVQSEAEQEESLGPLEPPFDSPSYRRNFSLILTQGHELWNDWGDPFRLYPALPTDPWLPSDAKFMGSGRGFRPIGQGQGGAGKEFSEALGGNSPREQFTVLLLTYEREQVLLDSIARLRGLPYLHSVVVVWNSPRPPNAELKWPDIGAPVHVVNAARNSLNNRFLPLDNLKTEAILSVDDDAHLRHDEILFGFRVWREHRDRIVGFPGRYHAWDINTQNSWLYNSNYSCELSMVLTGAAFLHKHYLHLYWKWLPQAIRDKVDEYMNCEDIAMNFLVSHITRQPPVKVTSRWTFRCLGCPQSLSEDDTHFQERHKCINFFSQVFGYTPLLSTQYRADSILFKTRIPHDKQKCFKFI</sequence>
<dbReference type="InterPro" id="IPR040911">
    <property type="entry name" value="Exostosin_GT47"/>
</dbReference>
<evidence type="ECO:0000256" key="6">
    <source>
        <dbReference type="ARBA" id="ARBA00022676"/>
    </source>
</evidence>
<keyword evidence="15" id="KW-1015">Disulfide bond</keyword>
<keyword evidence="6" id="KW-0328">Glycosyltransferase</keyword>
<keyword evidence="25" id="KW-1185">Reference proteome</keyword>
<dbReference type="Pfam" id="PF09258">
    <property type="entry name" value="Glyco_transf_64"/>
    <property type="match status" value="1"/>
</dbReference>
<dbReference type="GO" id="GO:0046872">
    <property type="term" value="F:metal ion binding"/>
    <property type="evidence" value="ECO:0007669"/>
    <property type="project" value="UniProtKB-KW"/>
</dbReference>
<comment type="subcellular location">
    <subcellularLocation>
        <location evidence="3">Endoplasmic reticulum membrane</location>
        <topology evidence="3">Single-pass type II membrane protein</topology>
    </subcellularLocation>
    <subcellularLocation>
        <location evidence="2">Golgi apparatus</location>
    </subcellularLocation>
</comment>
<dbReference type="Pfam" id="PF03016">
    <property type="entry name" value="Exostosin_GT47"/>
    <property type="match status" value="1"/>
</dbReference>
<evidence type="ECO:0000256" key="7">
    <source>
        <dbReference type="ARBA" id="ARBA00022679"/>
    </source>
</evidence>
<evidence type="ECO:0000259" key="22">
    <source>
        <dbReference type="Pfam" id="PF03016"/>
    </source>
</evidence>
<dbReference type="AlphaFoldDB" id="A0AAW1V684"/>
<keyword evidence="20" id="KW-0175">Coiled coil</keyword>
<dbReference type="GO" id="GO:0015012">
    <property type="term" value="P:heparan sulfate proteoglycan biosynthetic process"/>
    <property type="evidence" value="ECO:0007669"/>
    <property type="project" value="UniProtKB-ARBA"/>
</dbReference>
<feature type="domain" description="Exostosin GT47" evidence="22">
    <location>
        <begin position="195"/>
        <end position="508"/>
    </location>
</feature>
<dbReference type="Gene3D" id="3.90.550.10">
    <property type="entry name" value="Spore Coat Polysaccharide Biosynthesis Protein SpsA, Chain A"/>
    <property type="match status" value="1"/>
</dbReference>
<keyword evidence="7" id="KW-0808">Transferase</keyword>
<evidence type="ECO:0000256" key="4">
    <source>
        <dbReference type="ARBA" id="ARBA00005093"/>
    </source>
</evidence>
<feature type="coiled-coil region" evidence="20">
    <location>
        <begin position="95"/>
        <end position="150"/>
    </location>
</feature>
<evidence type="ECO:0000256" key="20">
    <source>
        <dbReference type="SAM" id="Coils"/>
    </source>
</evidence>
<dbReference type="FunFam" id="3.90.550.10:FF:000033">
    <property type="entry name" value="Exostosin-like glycosyltransferase 3"/>
    <property type="match status" value="1"/>
</dbReference>
<dbReference type="InterPro" id="IPR015338">
    <property type="entry name" value="GT64_dom"/>
</dbReference>
<evidence type="ECO:0000256" key="21">
    <source>
        <dbReference type="SAM" id="Phobius"/>
    </source>
</evidence>
<keyword evidence="10" id="KW-0256">Endoplasmic reticulum</keyword>